<dbReference type="EMBL" id="CM023481">
    <property type="protein sequence ID" value="KAH6948953.1"/>
    <property type="molecule type" value="Genomic_DNA"/>
</dbReference>
<proteinExistence type="predicted"/>
<comment type="caution">
    <text evidence="1">The sequence shown here is derived from an EMBL/GenBank/DDBJ whole genome shotgun (WGS) entry which is preliminary data.</text>
</comment>
<protein>
    <submittedName>
        <fullName evidence="1">Uncharacterized protein</fullName>
    </submittedName>
</protein>
<accession>A0ACB7TPM5</accession>
<organism evidence="1 2">
    <name type="scientific">Hyalomma asiaticum</name>
    <name type="common">Tick</name>
    <dbReference type="NCBI Taxonomy" id="266040"/>
    <lineage>
        <taxon>Eukaryota</taxon>
        <taxon>Metazoa</taxon>
        <taxon>Ecdysozoa</taxon>
        <taxon>Arthropoda</taxon>
        <taxon>Chelicerata</taxon>
        <taxon>Arachnida</taxon>
        <taxon>Acari</taxon>
        <taxon>Parasitiformes</taxon>
        <taxon>Ixodida</taxon>
        <taxon>Ixodoidea</taxon>
        <taxon>Ixodidae</taxon>
        <taxon>Hyalomminae</taxon>
        <taxon>Hyalomma</taxon>
    </lineage>
</organism>
<gene>
    <name evidence="1" type="ORF">HPB50_027219</name>
</gene>
<keyword evidence="2" id="KW-1185">Reference proteome</keyword>
<dbReference type="Proteomes" id="UP000821845">
    <property type="component" value="Chromosome 1"/>
</dbReference>
<evidence type="ECO:0000313" key="2">
    <source>
        <dbReference type="Proteomes" id="UP000821845"/>
    </source>
</evidence>
<sequence>MTASDQEVGQQRKQRIAPVPTALPEYFITAMEEFLRQFQNLMASTPCLQDNMFHGGSEL</sequence>
<evidence type="ECO:0000313" key="1">
    <source>
        <dbReference type="EMBL" id="KAH6948953.1"/>
    </source>
</evidence>
<reference evidence="1" key="1">
    <citation type="submission" date="2020-05" db="EMBL/GenBank/DDBJ databases">
        <title>Large-scale comparative analyses of tick genomes elucidate their genetic diversity and vector capacities.</title>
        <authorList>
            <person name="Jia N."/>
            <person name="Wang J."/>
            <person name="Shi W."/>
            <person name="Du L."/>
            <person name="Sun Y."/>
            <person name="Zhan W."/>
            <person name="Jiang J."/>
            <person name="Wang Q."/>
            <person name="Zhang B."/>
            <person name="Ji P."/>
            <person name="Sakyi L.B."/>
            <person name="Cui X."/>
            <person name="Yuan T."/>
            <person name="Jiang B."/>
            <person name="Yang W."/>
            <person name="Lam T.T.-Y."/>
            <person name="Chang Q."/>
            <person name="Ding S."/>
            <person name="Wang X."/>
            <person name="Zhu J."/>
            <person name="Ruan X."/>
            <person name="Zhao L."/>
            <person name="Wei J."/>
            <person name="Que T."/>
            <person name="Du C."/>
            <person name="Cheng J."/>
            <person name="Dai P."/>
            <person name="Han X."/>
            <person name="Huang E."/>
            <person name="Gao Y."/>
            <person name="Liu J."/>
            <person name="Shao H."/>
            <person name="Ye R."/>
            <person name="Li L."/>
            <person name="Wei W."/>
            <person name="Wang X."/>
            <person name="Wang C."/>
            <person name="Yang T."/>
            <person name="Huo Q."/>
            <person name="Li W."/>
            <person name="Guo W."/>
            <person name="Chen H."/>
            <person name="Zhou L."/>
            <person name="Ni X."/>
            <person name="Tian J."/>
            <person name="Zhou Y."/>
            <person name="Sheng Y."/>
            <person name="Liu T."/>
            <person name="Pan Y."/>
            <person name="Xia L."/>
            <person name="Li J."/>
            <person name="Zhao F."/>
            <person name="Cao W."/>
        </authorList>
    </citation>
    <scope>NUCLEOTIDE SEQUENCE</scope>
    <source>
        <strain evidence="1">Hyas-2018</strain>
    </source>
</reference>
<name>A0ACB7TPM5_HYAAI</name>